<name>A0ACC2N3G0_9HYME</name>
<keyword evidence="2" id="KW-1185">Reference proteome</keyword>
<accession>A0ACC2N3G0</accession>
<protein>
    <submittedName>
        <fullName evidence="1">Uncharacterized protein</fullName>
    </submittedName>
</protein>
<dbReference type="EMBL" id="CM056744">
    <property type="protein sequence ID" value="KAJ8665687.1"/>
    <property type="molecule type" value="Genomic_DNA"/>
</dbReference>
<proteinExistence type="predicted"/>
<dbReference type="Proteomes" id="UP001239111">
    <property type="component" value="Chromosome 4"/>
</dbReference>
<organism evidence="1 2">
    <name type="scientific">Eretmocerus hayati</name>
    <dbReference type="NCBI Taxonomy" id="131215"/>
    <lineage>
        <taxon>Eukaryota</taxon>
        <taxon>Metazoa</taxon>
        <taxon>Ecdysozoa</taxon>
        <taxon>Arthropoda</taxon>
        <taxon>Hexapoda</taxon>
        <taxon>Insecta</taxon>
        <taxon>Pterygota</taxon>
        <taxon>Neoptera</taxon>
        <taxon>Endopterygota</taxon>
        <taxon>Hymenoptera</taxon>
        <taxon>Apocrita</taxon>
        <taxon>Proctotrupomorpha</taxon>
        <taxon>Chalcidoidea</taxon>
        <taxon>Aphelinidae</taxon>
        <taxon>Aphelininae</taxon>
        <taxon>Eretmocerus</taxon>
    </lineage>
</organism>
<comment type="caution">
    <text evidence="1">The sequence shown here is derived from an EMBL/GenBank/DDBJ whole genome shotgun (WGS) entry which is preliminary data.</text>
</comment>
<evidence type="ECO:0000313" key="1">
    <source>
        <dbReference type="EMBL" id="KAJ8665687.1"/>
    </source>
</evidence>
<evidence type="ECO:0000313" key="2">
    <source>
        <dbReference type="Proteomes" id="UP001239111"/>
    </source>
</evidence>
<reference evidence="1" key="1">
    <citation type="submission" date="2023-04" db="EMBL/GenBank/DDBJ databases">
        <title>A chromosome-level genome assembly of the parasitoid wasp Eretmocerus hayati.</title>
        <authorList>
            <person name="Zhong Y."/>
            <person name="Liu S."/>
            <person name="Liu Y."/>
        </authorList>
    </citation>
    <scope>NUCLEOTIDE SEQUENCE</scope>
    <source>
        <strain evidence="1">ZJU_SS_LIU_2023</strain>
    </source>
</reference>
<sequence>MSPANRFKNTRRRLAFRGEGGVCSNKDYQCLAGKRKEERRSLHKGVRNIVKQNFTEELRKNLEKGDNNIISQLSQAGLIIEKKGALVAHMYEMQGSIGELREGIWGRREEFIARIKTKNEKEMSELAAIISDLEMTENREDQGQAEIENIEREHPSAWDCEQIRSNGIRS</sequence>
<gene>
    <name evidence="1" type="ORF">QAD02_007349</name>
</gene>